<evidence type="ECO:0000313" key="2">
    <source>
        <dbReference type="EMBL" id="GLI95497.1"/>
    </source>
</evidence>
<feature type="chain" id="PRO_5040988167" description="Silver efflux pump" evidence="1">
    <location>
        <begin position="31"/>
        <end position="86"/>
    </location>
</feature>
<dbReference type="Proteomes" id="UP001144323">
    <property type="component" value="Unassembled WGS sequence"/>
</dbReference>
<organism evidence="2 3">
    <name type="scientific">Methylocystis echinoides</name>
    <dbReference type="NCBI Taxonomy" id="29468"/>
    <lineage>
        <taxon>Bacteria</taxon>
        <taxon>Pseudomonadati</taxon>
        <taxon>Pseudomonadota</taxon>
        <taxon>Alphaproteobacteria</taxon>
        <taxon>Hyphomicrobiales</taxon>
        <taxon>Methylocystaceae</taxon>
        <taxon>Methylocystis</taxon>
    </lineage>
</organism>
<sequence>MKANIVTGSTLAAAAIALALSGAASTPAVAKKAMKSVHCVGINACKGQSACQTTSSACKGQNSCKGQGWLPAKSNAACEAQGGTVG</sequence>
<accession>A0A9W6LUE5</accession>
<evidence type="ECO:0000313" key="3">
    <source>
        <dbReference type="Proteomes" id="UP001144323"/>
    </source>
</evidence>
<feature type="signal peptide" evidence="1">
    <location>
        <begin position="1"/>
        <end position="30"/>
    </location>
</feature>
<evidence type="ECO:0008006" key="4">
    <source>
        <dbReference type="Google" id="ProtNLM"/>
    </source>
</evidence>
<dbReference type="AlphaFoldDB" id="A0A9W6LUE5"/>
<gene>
    <name evidence="2" type="ORF">LMG27198_44890</name>
</gene>
<comment type="caution">
    <text evidence="2">The sequence shown here is derived from an EMBL/GenBank/DDBJ whole genome shotgun (WGS) entry which is preliminary data.</text>
</comment>
<reference evidence="2" key="1">
    <citation type="journal article" date="2023" name="Int. J. Syst. Evol. Microbiol.">
        <title>Methylocystis iwaonis sp. nov., a type II methane-oxidizing bacterium from surface soil of a rice paddy field in Japan, and emended description of the genus Methylocystis (ex Whittenbury et al. 1970) Bowman et al. 1993.</title>
        <authorList>
            <person name="Kaise H."/>
            <person name="Sawadogo J.B."/>
            <person name="Alam M.S."/>
            <person name="Ueno C."/>
            <person name="Dianou D."/>
            <person name="Shinjo R."/>
            <person name="Asakawa S."/>
        </authorList>
    </citation>
    <scope>NUCLEOTIDE SEQUENCE</scope>
    <source>
        <strain evidence="2">LMG27198</strain>
    </source>
</reference>
<dbReference type="RefSeq" id="WP_281806325.1">
    <property type="nucleotide sequence ID" value="NZ_BSEC01000003.1"/>
</dbReference>
<name>A0A9W6LUE5_9HYPH</name>
<dbReference type="EMBL" id="BSEC01000003">
    <property type="protein sequence ID" value="GLI95497.1"/>
    <property type="molecule type" value="Genomic_DNA"/>
</dbReference>
<evidence type="ECO:0000256" key="1">
    <source>
        <dbReference type="SAM" id="SignalP"/>
    </source>
</evidence>
<proteinExistence type="predicted"/>
<protein>
    <recommendedName>
        <fullName evidence="4">Silver efflux pump</fullName>
    </recommendedName>
</protein>
<keyword evidence="3" id="KW-1185">Reference proteome</keyword>
<keyword evidence="1" id="KW-0732">Signal</keyword>